<evidence type="ECO:0000313" key="3">
    <source>
        <dbReference type="Proteomes" id="UP000250443"/>
    </source>
</evidence>
<gene>
    <name evidence="2" type="ORF">NCTC11842_00097</name>
</gene>
<feature type="region of interest" description="Disordered" evidence="1">
    <location>
        <begin position="115"/>
        <end position="161"/>
    </location>
</feature>
<sequence length="161" mass="17497">MSKRVIHSKFGERISLSLKAPAGEGPKARALQRLVKRLTEASELGTTDQWIKQVLLAHVQREMIAQGELDPSEMSDFGNYDLRGVSSGRATQVTKSVTQEANRESEDRITEFDSLTVGSAGNIPSYPGEANHLQSSHSEKGNSSIGAPTRRLPESAFSLMG</sequence>
<accession>A0A2X2BUB7</accession>
<evidence type="ECO:0000313" key="2">
    <source>
        <dbReference type="EMBL" id="SPY99952.1"/>
    </source>
</evidence>
<evidence type="ECO:0000256" key="1">
    <source>
        <dbReference type="SAM" id="MobiDB-lite"/>
    </source>
</evidence>
<reference evidence="2 3" key="1">
    <citation type="submission" date="2018-06" db="EMBL/GenBank/DDBJ databases">
        <authorList>
            <consortium name="Pathogen Informatics"/>
            <person name="Doyle S."/>
        </authorList>
    </citation>
    <scope>NUCLEOTIDE SEQUENCE [LARGE SCALE GENOMIC DNA]</scope>
    <source>
        <strain evidence="2 3">NCTC11842</strain>
    </source>
</reference>
<dbReference type="EMBL" id="UAUF01000002">
    <property type="protein sequence ID" value="SPY99952.1"/>
    <property type="molecule type" value="Genomic_DNA"/>
</dbReference>
<feature type="compositionally biased region" description="Polar residues" evidence="1">
    <location>
        <begin position="132"/>
        <end position="146"/>
    </location>
</feature>
<feature type="region of interest" description="Disordered" evidence="1">
    <location>
        <begin position="89"/>
        <end position="108"/>
    </location>
</feature>
<dbReference type="AlphaFoldDB" id="A0A2X2BUB7"/>
<dbReference type="Proteomes" id="UP000250443">
    <property type="component" value="Unassembled WGS sequence"/>
</dbReference>
<name>A0A2X2BUB7_PSELU</name>
<feature type="compositionally biased region" description="Polar residues" evidence="1">
    <location>
        <begin position="89"/>
        <end position="100"/>
    </location>
</feature>
<protein>
    <submittedName>
        <fullName evidence="2">Uncharacterized protein</fullName>
    </submittedName>
</protein>
<organism evidence="2 3">
    <name type="scientific">Pseudomonas luteola</name>
    <dbReference type="NCBI Taxonomy" id="47886"/>
    <lineage>
        <taxon>Bacteria</taxon>
        <taxon>Pseudomonadati</taxon>
        <taxon>Pseudomonadota</taxon>
        <taxon>Gammaproteobacteria</taxon>
        <taxon>Pseudomonadales</taxon>
        <taxon>Pseudomonadaceae</taxon>
        <taxon>Pseudomonas</taxon>
    </lineage>
</organism>
<proteinExistence type="predicted"/>